<proteinExistence type="predicted"/>
<gene>
    <name evidence="2" type="ORF">JTE90_023481</name>
</gene>
<dbReference type="Proteomes" id="UP000827092">
    <property type="component" value="Unassembled WGS sequence"/>
</dbReference>
<feature type="compositionally biased region" description="Basic and acidic residues" evidence="1">
    <location>
        <begin position="25"/>
        <end position="53"/>
    </location>
</feature>
<feature type="region of interest" description="Disordered" evidence="1">
    <location>
        <begin position="22"/>
        <end position="55"/>
    </location>
</feature>
<evidence type="ECO:0000256" key="1">
    <source>
        <dbReference type="SAM" id="MobiDB-lite"/>
    </source>
</evidence>
<comment type="caution">
    <text evidence="2">The sequence shown here is derived from an EMBL/GenBank/DDBJ whole genome shotgun (WGS) entry which is preliminary data.</text>
</comment>
<name>A0AAV6VRL6_9ARAC</name>
<protein>
    <submittedName>
        <fullName evidence="2">Uncharacterized protein</fullName>
    </submittedName>
</protein>
<evidence type="ECO:0000313" key="3">
    <source>
        <dbReference type="Proteomes" id="UP000827092"/>
    </source>
</evidence>
<accession>A0AAV6VRL6</accession>
<dbReference type="EMBL" id="JAFNEN010000036">
    <property type="protein sequence ID" value="KAG8198711.1"/>
    <property type="molecule type" value="Genomic_DNA"/>
</dbReference>
<reference evidence="2 3" key="1">
    <citation type="journal article" date="2022" name="Nat. Ecol. Evol.">
        <title>A masculinizing supergene underlies an exaggerated male reproductive morph in a spider.</title>
        <authorList>
            <person name="Hendrickx F."/>
            <person name="De Corte Z."/>
            <person name="Sonet G."/>
            <person name="Van Belleghem S.M."/>
            <person name="Kostlbacher S."/>
            <person name="Vangestel C."/>
        </authorList>
    </citation>
    <scope>NUCLEOTIDE SEQUENCE [LARGE SCALE GENOMIC DNA]</scope>
    <source>
        <strain evidence="2">W744_W776</strain>
    </source>
</reference>
<sequence>MLEVITWRYAILNIKLSIPRSITTPKKDKGRTSEPQQERPDVSSGDNRKKIENRAQGIEISTYNIDKCEVHRHRGVTGQILW</sequence>
<keyword evidence="3" id="KW-1185">Reference proteome</keyword>
<evidence type="ECO:0000313" key="2">
    <source>
        <dbReference type="EMBL" id="KAG8198711.1"/>
    </source>
</evidence>
<organism evidence="2 3">
    <name type="scientific">Oedothorax gibbosus</name>
    <dbReference type="NCBI Taxonomy" id="931172"/>
    <lineage>
        <taxon>Eukaryota</taxon>
        <taxon>Metazoa</taxon>
        <taxon>Ecdysozoa</taxon>
        <taxon>Arthropoda</taxon>
        <taxon>Chelicerata</taxon>
        <taxon>Arachnida</taxon>
        <taxon>Araneae</taxon>
        <taxon>Araneomorphae</taxon>
        <taxon>Entelegynae</taxon>
        <taxon>Araneoidea</taxon>
        <taxon>Linyphiidae</taxon>
        <taxon>Erigoninae</taxon>
        <taxon>Oedothorax</taxon>
    </lineage>
</organism>
<dbReference type="AlphaFoldDB" id="A0AAV6VRL6"/>